<accession>A0A1E3WFL2</accession>
<gene>
    <name evidence="2" type="ORF">VSF3289_03732</name>
</gene>
<evidence type="ECO:0000313" key="2">
    <source>
        <dbReference type="EMBL" id="ODS04593.1"/>
    </source>
</evidence>
<feature type="transmembrane region" description="Helical" evidence="1">
    <location>
        <begin position="186"/>
        <end position="212"/>
    </location>
</feature>
<dbReference type="AlphaFoldDB" id="A0A1E3WFL2"/>
<sequence length="242" mass="27724">MNLTEVIQVFMTILLARYALDLNPELHSKVSAFDNSFRNIIDSYRQNNAIKLMQVTKSFFGYLSLFLLILLLISMYLFGQSKHVFAYYLIMSLTYSAAVWFAISWFSDKGKFAIKMLFDYSKMAVWILTLPVLDYIASQEVSITNMSLQLLLMPLEPLGISIELSSNIWINGVAIFLIFEGMFVMYLIFTTIFLAPIAISAFAFLFSTIKIANWATYFSRNRPLSPICFAILIIATLVEKLH</sequence>
<keyword evidence="1" id="KW-0472">Membrane</keyword>
<dbReference type="RefSeq" id="WP_069447774.1">
    <property type="nucleotide sequence ID" value="NZ_MDCJ01000007.1"/>
</dbReference>
<proteinExistence type="predicted"/>
<evidence type="ECO:0000256" key="1">
    <source>
        <dbReference type="SAM" id="Phobius"/>
    </source>
</evidence>
<reference evidence="2 3" key="1">
    <citation type="submission" date="2016-08" db="EMBL/GenBank/DDBJ databases">
        <title>Genome sequencing of Vibrio scophthalmi strain FP3289, an isolated from Paralichthys olivaceus.</title>
        <authorList>
            <person name="Han H.-J."/>
        </authorList>
    </citation>
    <scope>NUCLEOTIDE SEQUENCE [LARGE SCALE GENOMIC DNA]</scope>
    <source>
        <strain evidence="2 3">FP3289</strain>
    </source>
</reference>
<protein>
    <submittedName>
        <fullName evidence="2">Uncharacterized protein</fullName>
    </submittedName>
</protein>
<dbReference type="Proteomes" id="UP000095131">
    <property type="component" value="Unassembled WGS sequence"/>
</dbReference>
<feature type="transmembrane region" description="Helical" evidence="1">
    <location>
        <begin position="85"/>
        <end position="105"/>
    </location>
</feature>
<keyword evidence="1" id="KW-0812">Transmembrane</keyword>
<feature type="transmembrane region" description="Helical" evidence="1">
    <location>
        <begin position="59"/>
        <end position="79"/>
    </location>
</feature>
<evidence type="ECO:0000313" key="3">
    <source>
        <dbReference type="Proteomes" id="UP000095131"/>
    </source>
</evidence>
<name>A0A1E3WFL2_9VIBR</name>
<organism evidence="2 3">
    <name type="scientific">Vibrio scophthalmi</name>
    <dbReference type="NCBI Taxonomy" id="45658"/>
    <lineage>
        <taxon>Bacteria</taxon>
        <taxon>Pseudomonadati</taxon>
        <taxon>Pseudomonadota</taxon>
        <taxon>Gammaproteobacteria</taxon>
        <taxon>Vibrionales</taxon>
        <taxon>Vibrionaceae</taxon>
        <taxon>Vibrio</taxon>
    </lineage>
</organism>
<keyword evidence="1" id="KW-1133">Transmembrane helix</keyword>
<feature type="transmembrane region" description="Helical" evidence="1">
    <location>
        <begin position="224"/>
        <end position="241"/>
    </location>
</feature>
<dbReference type="EMBL" id="MDCJ01000007">
    <property type="protein sequence ID" value="ODS04593.1"/>
    <property type="molecule type" value="Genomic_DNA"/>
</dbReference>
<comment type="caution">
    <text evidence="2">The sequence shown here is derived from an EMBL/GenBank/DDBJ whole genome shotgun (WGS) entry which is preliminary data.</text>
</comment>